<gene>
    <name evidence="2" type="ORF">HNQ92_000435</name>
</gene>
<protein>
    <recommendedName>
        <fullName evidence="4">SusD/RagB family nutrient-binding outer membrane lipoprotein</fullName>
    </recommendedName>
</protein>
<feature type="chain" id="PRO_5032328310" description="SusD/RagB family nutrient-binding outer membrane lipoprotein" evidence="1">
    <location>
        <begin position="24"/>
        <end position="500"/>
    </location>
</feature>
<dbReference type="Gene3D" id="1.25.40.390">
    <property type="match status" value="1"/>
</dbReference>
<dbReference type="EMBL" id="JACHGF010000001">
    <property type="protein sequence ID" value="MBB5282314.1"/>
    <property type="molecule type" value="Genomic_DNA"/>
</dbReference>
<dbReference type="SUPFAM" id="SSF48452">
    <property type="entry name" value="TPR-like"/>
    <property type="match status" value="1"/>
</dbReference>
<dbReference type="Pfam" id="PF12771">
    <property type="entry name" value="SusD-like_2"/>
    <property type="match status" value="1"/>
</dbReference>
<sequence length="500" mass="56360">MKKNTFYRLIAAACLTLGLVACTEGFEELNISPTQPATVPAEYVLSNVQLNALLTEGTNWWQVGSWVQQWASGSLSAPSQYQEDRDIYETRNWAAHYGYINNLAQIRNRLLKGQEESPNGRTKLAIARINEIYIWQRMTDFWGDIPYSESALPEAEIILTPKYDLQQDIYKSLLTELDAAMSKLNASDISYGNADLVYKGNVVAWRKFGNMLKLRMGFRLRYADEALARKTVEEALAGPIFVSNADNAAMPTNPQDGFALGYHPTIGGYNGSKELNQLAEPFISTLLAKKDPRLPRIAEPTENSKKAGTPLYRGLGVALGQNVTINRDDYSYGTISIYNDRKTTFPYLFMAYSDLCFYRAEAALLGWAGLTPAQAEGFYQEGIRAAMQTQPYNIPADQITAYLATEGKLAGSAEQQLEQIMTQKWISLFMRHYEAYAEWRRTGYPKLTPGPNKGVTNGQIPRRAVYSGSERFRNPDEYTTASQRLPNGDTYLSRVWWDKR</sequence>
<feature type="signal peptide" evidence="1">
    <location>
        <begin position="1"/>
        <end position="23"/>
    </location>
</feature>
<dbReference type="InterPro" id="IPR041662">
    <property type="entry name" value="SusD-like_2"/>
</dbReference>
<evidence type="ECO:0000256" key="1">
    <source>
        <dbReference type="SAM" id="SignalP"/>
    </source>
</evidence>
<evidence type="ECO:0000313" key="2">
    <source>
        <dbReference type="EMBL" id="MBB5282314.1"/>
    </source>
</evidence>
<reference evidence="2 3" key="1">
    <citation type="submission" date="2020-08" db="EMBL/GenBank/DDBJ databases">
        <title>Genomic Encyclopedia of Type Strains, Phase IV (KMG-IV): sequencing the most valuable type-strain genomes for metagenomic binning, comparative biology and taxonomic classification.</title>
        <authorList>
            <person name="Goeker M."/>
        </authorList>
    </citation>
    <scope>NUCLEOTIDE SEQUENCE [LARGE SCALE GENOMIC DNA]</scope>
    <source>
        <strain evidence="2 3">DSM 105074</strain>
    </source>
</reference>
<dbReference type="RefSeq" id="WP_184170219.1">
    <property type="nucleotide sequence ID" value="NZ_JACHGF010000001.1"/>
</dbReference>
<keyword evidence="3" id="KW-1185">Reference proteome</keyword>
<proteinExistence type="predicted"/>
<dbReference type="AlphaFoldDB" id="A0A840TFP3"/>
<organism evidence="2 3">
    <name type="scientific">Rhabdobacter roseus</name>
    <dbReference type="NCBI Taxonomy" id="1655419"/>
    <lineage>
        <taxon>Bacteria</taxon>
        <taxon>Pseudomonadati</taxon>
        <taxon>Bacteroidota</taxon>
        <taxon>Cytophagia</taxon>
        <taxon>Cytophagales</taxon>
        <taxon>Cytophagaceae</taxon>
        <taxon>Rhabdobacter</taxon>
    </lineage>
</organism>
<evidence type="ECO:0000313" key="3">
    <source>
        <dbReference type="Proteomes" id="UP000557307"/>
    </source>
</evidence>
<dbReference type="InterPro" id="IPR011990">
    <property type="entry name" value="TPR-like_helical_dom_sf"/>
</dbReference>
<dbReference type="PROSITE" id="PS51257">
    <property type="entry name" value="PROKAR_LIPOPROTEIN"/>
    <property type="match status" value="1"/>
</dbReference>
<evidence type="ECO:0008006" key="4">
    <source>
        <dbReference type="Google" id="ProtNLM"/>
    </source>
</evidence>
<name>A0A840TFP3_9BACT</name>
<accession>A0A840TFP3</accession>
<keyword evidence="1" id="KW-0732">Signal</keyword>
<comment type="caution">
    <text evidence="2">The sequence shown here is derived from an EMBL/GenBank/DDBJ whole genome shotgun (WGS) entry which is preliminary data.</text>
</comment>
<dbReference type="Proteomes" id="UP000557307">
    <property type="component" value="Unassembled WGS sequence"/>
</dbReference>